<evidence type="ECO:0000313" key="3">
    <source>
        <dbReference type="Proteomes" id="UP001497482"/>
    </source>
</evidence>
<feature type="compositionally biased region" description="Polar residues" evidence="1">
    <location>
        <begin position="14"/>
        <end position="24"/>
    </location>
</feature>
<protein>
    <submittedName>
        <fullName evidence="2">Uncharacterized protein</fullName>
    </submittedName>
</protein>
<organism evidence="2 3">
    <name type="scientific">Knipowitschia caucasica</name>
    <name type="common">Caucasian dwarf goby</name>
    <name type="synonym">Pomatoschistus caucasicus</name>
    <dbReference type="NCBI Taxonomy" id="637954"/>
    <lineage>
        <taxon>Eukaryota</taxon>
        <taxon>Metazoa</taxon>
        <taxon>Chordata</taxon>
        <taxon>Craniata</taxon>
        <taxon>Vertebrata</taxon>
        <taxon>Euteleostomi</taxon>
        <taxon>Actinopterygii</taxon>
        <taxon>Neopterygii</taxon>
        <taxon>Teleostei</taxon>
        <taxon>Neoteleostei</taxon>
        <taxon>Acanthomorphata</taxon>
        <taxon>Gobiaria</taxon>
        <taxon>Gobiiformes</taxon>
        <taxon>Gobioidei</taxon>
        <taxon>Gobiidae</taxon>
        <taxon>Gobiinae</taxon>
        <taxon>Knipowitschia</taxon>
    </lineage>
</organism>
<evidence type="ECO:0000313" key="2">
    <source>
        <dbReference type="EMBL" id="CAL1575915.1"/>
    </source>
</evidence>
<dbReference type="Proteomes" id="UP001497482">
    <property type="component" value="Chromosome 12"/>
</dbReference>
<feature type="region of interest" description="Disordered" evidence="1">
    <location>
        <begin position="1"/>
        <end position="43"/>
    </location>
</feature>
<evidence type="ECO:0000256" key="1">
    <source>
        <dbReference type="SAM" id="MobiDB-lite"/>
    </source>
</evidence>
<keyword evidence="3" id="KW-1185">Reference proteome</keyword>
<sequence length="79" mass="8219">MCTAQISRPAAASTGRQPTRATAPSHSGRSGGGEGERGHRGADLDVVVLRSAEAIARMPALAKVESSPQSKYGWCRVVD</sequence>
<name>A0AAV2JEM0_KNICA</name>
<proteinExistence type="predicted"/>
<dbReference type="AlphaFoldDB" id="A0AAV2JEM0"/>
<feature type="compositionally biased region" description="Basic and acidic residues" evidence="1">
    <location>
        <begin position="34"/>
        <end position="43"/>
    </location>
</feature>
<accession>A0AAV2JEM0</accession>
<reference evidence="2 3" key="1">
    <citation type="submission" date="2024-04" db="EMBL/GenBank/DDBJ databases">
        <authorList>
            <person name="Waldvogel A.-M."/>
            <person name="Schoenle A."/>
        </authorList>
    </citation>
    <scope>NUCLEOTIDE SEQUENCE [LARGE SCALE GENOMIC DNA]</scope>
</reference>
<dbReference type="EMBL" id="OZ035834">
    <property type="protein sequence ID" value="CAL1575915.1"/>
    <property type="molecule type" value="Genomic_DNA"/>
</dbReference>
<gene>
    <name evidence="2" type="ORF">KC01_LOCUS7386</name>
</gene>